<sequence length="818" mass="88832">MELLLCCTCLALLLLLPCAVFAAPDSQGTEFFIGFMENELLRTFHKPNDIELFLATNSPDPVQVNVTTPLLDPNFKKVAIVYKGSTESVSIAHRICGVGTEKSNKGVLITATDEISVYSVNKEHKSTDAYISLPADVLGTEYYAITYLNKPVLLVVATEDDTQINITCPRTSLACRIDFEGVAYNRGKTLQLTLNKFETFHALGGGGKKRDFTGTHITSTKPVSVISGNRKAAVGTKEGLKPSADHLTEMLTPVNTWGKTFITTSTPDRSVGDIFRIVASENDTVVSLYDSTELLIARAGQFLELDLPSGQYQTITSDKPVLVTMFAKTYQGLTDGTRYGDPSMSLIIPEPQYAADYTWSSVQDPTGAEFDNKVSVIIDKDEVSGLVMDNDTSISWEEEKEVLGSPDKVHLWARVDPGSHTLYHQDPTVTFMALVSGTFKVNSYAYPAGLRLAAINEECKRTDPALGDIIDNDCDGEVDEEMLDGIDNDGDGKIDEDLAVLPRQTFVCRVAGDPHLRTFNERSASIPIPCTYRVATLVLNDLSGVPAFNQSLIKIEISASNEKHPSLNRFFVSEVAIKVSLSKVDTNGVNVPGSVGHFQTGSVQIEDFLKGIETDSAWGGDLEGPLKGKVNLGYDVTENMADLTIEGASPRITFRPLNKSQGIPQTLWPGLIIKMGSDQISYQSAAFPNTMCSTEDDTGSPAKVARREGLTVADSGIFAVLDQQEMQTLGSEQVKCTVAMDVYNNCPKDKTSALLQCSPLLTQPALAQCLSVKFKVAAFEVFLKCLTFVCEDNLSDCEDLKAYAAICPDLSAQVALGC</sequence>
<evidence type="ECO:0000259" key="2">
    <source>
        <dbReference type="Pfam" id="PF17517"/>
    </source>
</evidence>
<dbReference type="Proteomes" id="UP001374579">
    <property type="component" value="Unassembled WGS sequence"/>
</dbReference>
<reference evidence="3 4" key="1">
    <citation type="submission" date="2024-02" db="EMBL/GenBank/DDBJ databases">
        <title>Chromosome-scale genome assembly of the rough periwinkle Littorina saxatilis.</title>
        <authorList>
            <person name="De Jode A."/>
            <person name="Faria R."/>
            <person name="Formenti G."/>
            <person name="Sims Y."/>
            <person name="Smith T.P."/>
            <person name="Tracey A."/>
            <person name="Wood J.M.D."/>
            <person name="Zagrodzka Z.B."/>
            <person name="Johannesson K."/>
            <person name="Butlin R.K."/>
            <person name="Leder E.H."/>
        </authorList>
    </citation>
    <scope>NUCLEOTIDE SEQUENCE [LARGE SCALE GENOMIC DNA]</scope>
    <source>
        <strain evidence="3">Snail1</strain>
        <tissue evidence="3">Muscle</tissue>
    </source>
</reference>
<dbReference type="PANTHER" id="PTHR46534">
    <property type="entry name" value="IGGFC_BINDING DOMAIN-CONTAINING PROTEIN"/>
    <property type="match status" value="1"/>
</dbReference>
<dbReference type="Pfam" id="PF17517">
    <property type="entry name" value="IgGFc_binding"/>
    <property type="match status" value="1"/>
</dbReference>
<dbReference type="PANTHER" id="PTHR46534:SF1">
    <property type="entry name" value="IGGFC-BINDING PROTEIN N-TERMINAL DOMAIN-CONTAINING PROTEIN"/>
    <property type="match status" value="1"/>
</dbReference>
<feature type="domain" description="IgGFc-binding protein N-terminal" evidence="2">
    <location>
        <begin position="128"/>
        <end position="436"/>
    </location>
</feature>
<comment type="caution">
    <text evidence="3">The sequence shown here is derived from an EMBL/GenBank/DDBJ whole genome shotgun (WGS) entry which is preliminary data.</text>
</comment>
<evidence type="ECO:0000313" key="3">
    <source>
        <dbReference type="EMBL" id="KAK7098754.1"/>
    </source>
</evidence>
<proteinExistence type="predicted"/>
<dbReference type="EMBL" id="JBAMIC010000012">
    <property type="protein sequence ID" value="KAK7098754.1"/>
    <property type="molecule type" value="Genomic_DNA"/>
</dbReference>
<keyword evidence="1" id="KW-0732">Signal</keyword>
<keyword evidence="4" id="KW-1185">Reference proteome</keyword>
<name>A0AAN9B6G0_9CAEN</name>
<organism evidence="3 4">
    <name type="scientific">Littorina saxatilis</name>
    <dbReference type="NCBI Taxonomy" id="31220"/>
    <lineage>
        <taxon>Eukaryota</taxon>
        <taxon>Metazoa</taxon>
        <taxon>Spiralia</taxon>
        <taxon>Lophotrochozoa</taxon>
        <taxon>Mollusca</taxon>
        <taxon>Gastropoda</taxon>
        <taxon>Caenogastropoda</taxon>
        <taxon>Littorinimorpha</taxon>
        <taxon>Littorinoidea</taxon>
        <taxon>Littorinidae</taxon>
        <taxon>Littorina</taxon>
    </lineage>
</organism>
<gene>
    <name evidence="3" type="ORF">V1264_002990</name>
</gene>
<accession>A0AAN9B6G0</accession>
<dbReference type="InterPro" id="IPR035234">
    <property type="entry name" value="IgGFc-bd_N"/>
</dbReference>
<dbReference type="AlphaFoldDB" id="A0AAN9B6G0"/>
<evidence type="ECO:0000256" key="1">
    <source>
        <dbReference type="SAM" id="SignalP"/>
    </source>
</evidence>
<feature type="chain" id="PRO_5042855321" description="IgGFc-binding protein N-terminal domain-containing protein" evidence="1">
    <location>
        <begin position="23"/>
        <end position="818"/>
    </location>
</feature>
<protein>
    <recommendedName>
        <fullName evidence="2">IgGFc-binding protein N-terminal domain-containing protein</fullName>
    </recommendedName>
</protein>
<feature type="signal peptide" evidence="1">
    <location>
        <begin position="1"/>
        <end position="22"/>
    </location>
</feature>
<evidence type="ECO:0000313" key="4">
    <source>
        <dbReference type="Proteomes" id="UP001374579"/>
    </source>
</evidence>